<dbReference type="InterPro" id="IPR011042">
    <property type="entry name" value="6-blade_b-propeller_TolB-like"/>
</dbReference>
<feature type="chain" id="PRO_5024323292" evidence="6">
    <location>
        <begin position="19"/>
        <end position="676"/>
    </location>
</feature>
<evidence type="ECO:0000313" key="9">
    <source>
        <dbReference type="Proteomes" id="UP000323632"/>
    </source>
</evidence>
<comment type="similarity">
    <text evidence="1">Belongs to the peptidase S9C family.</text>
</comment>
<dbReference type="InterPro" id="IPR029058">
    <property type="entry name" value="AB_hydrolase_fold"/>
</dbReference>
<dbReference type="GO" id="GO:0006508">
    <property type="term" value="P:proteolysis"/>
    <property type="evidence" value="ECO:0007669"/>
    <property type="project" value="UniProtKB-KW"/>
</dbReference>
<gene>
    <name evidence="8" type="ORF">F0919_13045</name>
</gene>
<protein>
    <submittedName>
        <fullName evidence="8">S9 family peptidase</fullName>
    </submittedName>
</protein>
<dbReference type="Proteomes" id="UP000323632">
    <property type="component" value="Unassembled WGS sequence"/>
</dbReference>
<evidence type="ECO:0000256" key="5">
    <source>
        <dbReference type="ARBA" id="ARBA00022825"/>
    </source>
</evidence>
<dbReference type="SUPFAM" id="SSF53474">
    <property type="entry name" value="alpha/beta-Hydrolases"/>
    <property type="match status" value="1"/>
</dbReference>
<proteinExistence type="inferred from homology"/>
<dbReference type="AlphaFoldDB" id="A0A5M6CED6"/>
<evidence type="ECO:0000256" key="4">
    <source>
        <dbReference type="ARBA" id="ARBA00022801"/>
    </source>
</evidence>
<keyword evidence="2" id="KW-0645">Protease</keyword>
<dbReference type="PANTHER" id="PTHR42776">
    <property type="entry name" value="SERINE PEPTIDASE S9 FAMILY MEMBER"/>
    <property type="match status" value="1"/>
</dbReference>
<keyword evidence="9" id="KW-1185">Reference proteome</keyword>
<dbReference type="Pfam" id="PF07676">
    <property type="entry name" value="PD40"/>
    <property type="match status" value="1"/>
</dbReference>
<sequence>MKKISLFLLLMMPAVMFGQGKNLMTPELLWSLGKVASLGSSPDGKTLLYSVGKVDLATEKTAHDYFFINLDNGQSTKTDVMGDKSFVQWDKNGLYAQKDNQVFVSKDMGKTWAPFCDRLQDAENVRISPDGEWVAFSKEVSATKVLGKEIYDDVKNSTAQIYTDLNIRHWDKWNDGKVSHVFVLSIHNPRTPVRDILENEPYDCPQKPFGGAEDFIFSPDSKTIVYVCKKAVGKAYAQSTNTDIYAYDIGDAKTTNLTKGMVGYDVAPAFSNDGKKLGWLSMKRDGYEADKNDIVVMDWASKAKANLTADWDETVDGGFFWAAKDDRIYFNAAIKGTIQLFGTNVPPFTTIKSKQIVAQITKGDYDVTGIAAQNGNQLVVSRTDMNHATELFSVDLKGGEMKALTHVNDAVYSNIAMSDTKLRMVKTSDGKEMGVWVIYPPNFDPSKKYPTLLYCQGGPESALTQFYSVRWNFQLMAANGYIVVAPNRRGMPGWGVKWNEDIAKDWGGQPMRDYLAAIDDVSKESYVDKNRLGCVGASYGGYSVYMLAGIHDNRFKTFIAHDGLFDMKSWYGTTEELWFANFDLGGNYWDSPTPKSYGEYNPSNYIAKWNTPIMIIQGGIDFRVPIEQGLEAFQAAQLKGIKSKLLYIPNENHWVLHAHNGLVWQREFFKWLKETL</sequence>
<dbReference type="RefSeq" id="WP_150033208.1">
    <property type="nucleotide sequence ID" value="NZ_VWSH01000003.1"/>
</dbReference>
<dbReference type="Gene3D" id="3.40.50.1820">
    <property type="entry name" value="alpha/beta hydrolase"/>
    <property type="match status" value="1"/>
</dbReference>
<keyword evidence="4" id="KW-0378">Hydrolase</keyword>
<name>A0A5M6CED6_9BACT</name>
<dbReference type="Pfam" id="PF00326">
    <property type="entry name" value="Peptidase_S9"/>
    <property type="match status" value="1"/>
</dbReference>
<organism evidence="8 9">
    <name type="scientific">Taibaiella lutea</name>
    <dbReference type="NCBI Taxonomy" id="2608001"/>
    <lineage>
        <taxon>Bacteria</taxon>
        <taxon>Pseudomonadati</taxon>
        <taxon>Bacteroidota</taxon>
        <taxon>Chitinophagia</taxon>
        <taxon>Chitinophagales</taxon>
        <taxon>Chitinophagaceae</taxon>
        <taxon>Taibaiella</taxon>
    </lineage>
</organism>
<dbReference type="GO" id="GO:0004252">
    <property type="term" value="F:serine-type endopeptidase activity"/>
    <property type="evidence" value="ECO:0007669"/>
    <property type="project" value="TreeGrafter"/>
</dbReference>
<reference evidence="8 9" key="1">
    <citation type="submission" date="2019-09" db="EMBL/GenBank/DDBJ databases">
        <title>Genome sequence and assembly of Taibaiella sp.</title>
        <authorList>
            <person name="Chhetri G."/>
        </authorList>
    </citation>
    <scope>NUCLEOTIDE SEQUENCE [LARGE SCALE GENOMIC DNA]</scope>
    <source>
        <strain evidence="8 9">KVB11</strain>
    </source>
</reference>
<feature type="domain" description="Peptidase S9 prolyl oligopeptidase catalytic" evidence="7">
    <location>
        <begin position="468"/>
        <end position="676"/>
    </location>
</feature>
<dbReference type="InterPro" id="IPR011659">
    <property type="entry name" value="WD40"/>
</dbReference>
<evidence type="ECO:0000313" key="8">
    <source>
        <dbReference type="EMBL" id="KAA5533461.1"/>
    </source>
</evidence>
<accession>A0A5M6CED6</accession>
<dbReference type="FunFam" id="3.40.50.1820:FF:000028">
    <property type="entry name" value="S9 family peptidase"/>
    <property type="match status" value="1"/>
</dbReference>
<keyword evidence="3 6" id="KW-0732">Signal</keyword>
<dbReference type="InterPro" id="IPR001375">
    <property type="entry name" value="Peptidase_S9_cat"/>
</dbReference>
<keyword evidence="5" id="KW-0720">Serine protease</keyword>
<dbReference type="SUPFAM" id="SSF82171">
    <property type="entry name" value="DPP6 N-terminal domain-like"/>
    <property type="match status" value="1"/>
</dbReference>
<evidence type="ECO:0000259" key="7">
    <source>
        <dbReference type="Pfam" id="PF00326"/>
    </source>
</evidence>
<evidence type="ECO:0000256" key="3">
    <source>
        <dbReference type="ARBA" id="ARBA00022729"/>
    </source>
</evidence>
<evidence type="ECO:0000256" key="1">
    <source>
        <dbReference type="ARBA" id="ARBA00010040"/>
    </source>
</evidence>
<feature type="signal peptide" evidence="6">
    <location>
        <begin position="1"/>
        <end position="18"/>
    </location>
</feature>
<evidence type="ECO:0000256" key="6">
    <source>
        <dbReference type="SAM" id="SignalP"/>
    </source>
</evidence>
<dbReference type="Gene3D" id="2.120.10.30">
    <property type="entry name" value="TolB, C-terminal domain"/>
    <property type="match status" value="1"/>
</dbReference>
<comment type="caution">
    <text evidence="8">The sequence shown here is derived from an EMBL/GenBank/DDBJ whole genome shotgun (WGS) entry which is preliminary data.</text>
</comment>
<dbReference type="PANTHER" id="PTHR42776:SF13">
    <property type="entry name" value="DIPEPTIDYL-PEPTIDASE 5"/>
    <property type="match status" value="1"/>
</dbReference>
<evidence type="ECO:0000256" key="2">
    <source>
        <dbReference type="ARBA" id="ARBA00022670"/>
    </source>
</evidence>
<dbReference type="EMBL" id="VWSH01000003">
    <property type="protein sequence ID" value="KAA5533461.1"/>
    <property type="molecule type" value="Genomic_DNA"/>
</dbReference>